<evidence type="ECO:0000259" key="11">
    <source>
        <dbReference type="PROSITE" id="PS51034"/>
    </source>
</evidence>
<dbReference type="PROSITE" id="PS51034">
    <property type="entry name" value="ZP_2"/>
    <property type="match status" value="1"/>
</dbReference>
<comment type="subcellular location">
    <subcellularLocation>
        <location evidence="1">Cell membrane</location>
        <topology evidence="1">Single-pass type I membrane protein</topology>
    </subcellularLocation>
</comment>
<evidence type="ECO:0000256" key="7">
    <source>
        <dbReference type="ARBA" id="ARBA00022989"/>
    </source>
</evidence>
<comment type="caution">
    <text evidence="12">The sequence shown here is derived from an EMBL/GenBank/DDBJ whole genome shotgun (WGS) entry which is preliminary data.</text>
</comment>
<keyword evidence="2" id="KW-0193">Cuticle</keyword>
<dbReference type="InterPro" id="IPR002486">
    <property type="entry name" value="Col_cuticle_N"/>
</dbReference>
<keyword evidence="7" id="KW-1133">Transmembrane helix</keyword>
<feature type="compositionally biased region" description="Gly residues" evidence="9">
    <location>
        <begin position="440"/>
        <end position="451"/>
    </location>
</feature>
<feature type="compositionally biased region" description="Low complexity" evidence="9">
    <location>
        <begin position="502"/>
        <end position="520"/>
    </location>
</feature>
<keyword evidence="13" id="KW-1185">Reference proteome</keyword>
<dbReference type="InterPro" id="IPR056953">
    <property type="entry name" value="CUT_N"/>
</dbReference>
<name>A0AA39LTK9_9BILA</name>
<dbReference type="Gene3D" id="2.60.40.4100">
    <property type="entry name" value="Zona pellucida, ZP-C domain"/>
    <property type="match status" value="1"/>
</dbReference>
<dbReference type="Pfam" id="PF25057">
    <property type="entry name" value="CUT_N"/>
    <property type="match status" value="1"/>
</dbReference>
<feature type="compositionally biased region" description="Gly residues" evidence="9">
    <location>
        <begin position="461"/>
        <end position="484"/>
    </location>
</feature>
<evidence type="ECO:0000256" key="9">
    <source>
        <dbReference type="SAM" id="MobiDB-lite"/>
    </source>
</evidence>
<feature type="compositionally biased region" description="Pro residues" evidence="9">
    <location>
        <begin position="544"/>
        <end position="556"/>
    </location>
</feature>
<dbReference type="InterPro" id="IPR051962">
    <property type="entry name" value="Cuticlin"/>
</dbReference>
<evidence type="ECO:0000256" key="2">
    <source>
        <dbReference type="ARBA" id="ARBA00022460"/>
    </source>
</evidence>
<dbReference type="GO" id="GO:0042302">
    <property type="term" value="F:structural constituent of cuticle"/>
    <property type="evidence" value="ECO:0007669"/>
    <property type="project" value="UniProtKB-KW"/>
</dbReference>
<accession>A0AA39LTK9</accession>
<evidence type="ECO:0000256" key="3">
    <source>
        <dbReference type="ARBA" id="ARBA00022475"/>
    </source>
</evidence>
<dbReference type="SMART" id="SM01088">
    <property type="entry name" value="Col_cuticle_N"/>
    <property type="match status" value="1"/>
</dbReference>
<sequence>MSLSIFFGFLMVFEVVHSAMNDVGAGLRKLNVRQLRAEPSDIRRFGNVTVLCTDKTIGLQFSRDVHFGGRIFTSRMERNPMCVQHYSPTTTRNRFEVPLNSLECGVKSSKKTHPYGGLEYSVSIVLSYNHMYLTEDDLVYNIKCNYPSPEMAVGTMYEASLFTKSSAVGEIASPTCNYSLHIGTLDGPTPSKALIGQKVFHKWQCNTSDFTMKVYRCYVHNGQQKKYLLVDDEGCSLDPAILPELIYDKDLNYVYATSSVFRFTDTSKVFFNCLLYMCPKGEPSCQRNIPPKCHPRGGKRGRRESHSLESQLLHVGGHSITVQTPQLAHLQEEEGRTASRCELAAYSRTAFYTLSIHLLLSGMKVHSATFVASAVSGIALVVCLVGVLSIYSEVHSVWQEFDAEIDSFRSATDDMWRDMVKLGKQGGRVRRQSYDSPSGGNTGYPGSGPAGGDYSNPSGNPYGGNNGGNPYGNPSGGKNAGNPYGGGNGGNPYGAGASTGYPAGPAGPAGPSGSDYSNPTGGNGPSGGNNPTVPGGKPNGPSAPGIPPQNLPPSIPPSLSGGPNGGKPGGCQCNADNKCPAGPPGPKGVPVTELDDHVMLLTIGTG</sequence>
<dbReference type="AlphaFoldDB" id="A0AA39LTK9"/>
<dbReference type="Proteomes" id="UP001175271">
    <property type="component" value="Unassembled WGS sequence"/>
</dbReference>
<keyword evidence="3" id="KW-1003">Cell membrane</keyword>
<keyword evidence="5 10" id="KW-0732">Signal</keyword>
<keyword evidence="6" id="KW-0677">Repeat</keyword>
<gene>
    <name evidence="12" type="ORF">QR680_004197</name>
</gene>
<dbReference type="SMART" id="SM00241">
    <property type="entry name" value="ZP"/>
    <property type="match status" value="1"/>
</dbReference>
<feature type="domain" description="ZP" evidence="11">
    <location>
        <begin position="51"/>
        <end position="292"/>
    </location>
</feature>
<dbReference type="Pfam" id="PF01484">
    <property type="entry name" value="Col_cuticle_N"/>
    <property type="match status" value="1"/>
</dbReference>
<feature type="signal peptide" evidence="10">
    <location>
        <begin position="1"/>
        <end position="18"/>
    </location>
</feature>
<evidence type="ECO:0000256" key="4">
    <source>
        <dbReference type="ARBA" id="ARBA00022692"/>
    </source>
</evidence>
<protein>
    <recommendedName>
        <fullName evidence="11">ZP domain-containing protein</fullName>
    </recommendedName>
</protein>
<evidence type="ECO:0000256" key="6">
    <source>
        <dbReference type="ARBA" id="ARBA00022737"/>
    </source>
</evidence>
<evidence type="ECO:0000256" key="8">
    <source>
        <dbReference type="ARBA" id="ARBA00023136"/>
    </source>
</evidence>
<evidence type="ECO:0000256" key="1">
    <source>
        <dbReference type="ARBA" id="ARBA00004251"/>
    </source>
</evidence>
<feature type="region of interest" description="Disordered" evidence="9">
    <location>
        <begin position="422"/>
        <end position="484"/>
    </location>
</feature>
<dbReference type="InterPro" id="IPR057475">
    <property type="entry name" value="CUT_C"/>
</dbReference>
<dbReference type="GO" id="GO:0005886">
    <property type="term" value="C:plasma membrane"/>
    <property type="evidence" value="ECO:0007669"/>
    <property type="project" value="UniProtKB-SubCell"/>
</dbReference>
<keyword evidence="4" id="KW-0812">Transmembrane</keyword>
<keyword evidence="8" id="KW-0472">Membrane</keyword>
<evidence type="ECO:0000313" key="12">
    <source>
        <dbReference type="EMBL" id="KAK0408845.1"/>
    </source>
</evidence>
<reference evidence="12" key="1">
    <citation type="submission" date="2023-06" db="EMBL/GenBank/DDBJ databases">
        <title>Genomic analysis of the entomopathogenic nematode Steinernema hermaphroditum.</title>
        <authorList>
            <person name="Schwarz E.M."/>
            <person name="Heppert J.K."/>
            <person name="Baniya A."/>
            <person name="Schwartz H.T."/>
            <person name="Tan C.-H."/>
            <person name="Antoshechkin I."/>
            <person name="Sternberg P.W."/>
            <person name="Goodrich-Blair H."/>
            <person name="Dillman A.R."/>
        </authorList>
    </citation>
    <scope>NUCLEOTIDE SEQUENCE</scope>
    <source>
        <strain evidence="12">PS9179</strain>
        <tissue evidence="12">Whole animal</tissue>
    </source>
</reference>
<feature type="region of interest" description="Disordered" evidence="9">
    <location>
        <begin position="502"/>
        <end position="592"/>
    </location>
</feature>
<dbReference type="PANTHER" id="PTHR22907:SF54">
    <property type="entry name" value="GH04558P"/>
    <property type="match status" value="1"/>
</dbReference>
<dbReference type="Pfam" id="PF25301">
    <property type="entry name" value="CUT_C"/>
    <property type="match status" value="1"/>
</dbReference>
<dbReference type="EMBL" id="JAUCMV010000003">
    <property type="protein sequence ID" value="KAK0408845.1"/>
    <property type="molecule type" value="Genomic_DNA"/>
</dbReference>
<evidence type="ECO:0000256" key="10">
    <source>
        <dbReference type="SAM" id="SignalP"/>
    </source>
</evidence>
<feature type="chain" id="PRO_5041401487" description="ZP domain-containing protein" evidence="10">
    <location>
        <begin position="19"/>
        <end position="606"/>
    </location>
</feature>
<dbReference type="PANTHER" id="PTHR22907">
    <property type="entry name" value="GH04558P"/>
    <property type="match status" value="1"/>
</dbReference>
<evidence type="ECO:0000256" key="5">
    <source>
        <dbReference type="ARBA" id="ARBA00022729"/>
    </source>
</evidence>
<proteinExistence type="predicted"/>
<dbReference type="InterPro" id="IPR042235">
    <property type="entry name" value="ZP-C_dom"/>
</dbReference>
<evidence type="ECO:0000313" key="13">
    <source>
        <dbReference type="Proteomes" id="UP001175271"/>
    </source>
</evidence>
<organism evidence="12 13">
    <name type="scientific">Steinernema hermaphroditum</name>
    <dbReference type="NCBI Taxonomy" id="289476"/>
    <lineage>
        <taxon>Eukaryota</taxon>
        <taxon>Metazoa</taxon>
        <taxon>Ecdysozoa</taxon>
        <taxon>Nematoda</taxon>
        <taxon>Chromadorea</taxon>
        <taxon>Rhabditida</taxon>
        <taxon>Tylenchina</taxon>
        <taxon>Panagrolaimomorpha</taxon>
        <taxon>Strongyloidoidea</taxon>
        <taxon>Steinernematidae</taxon>
        <taxon>Steinernema</taxon>
    </lineage>
</organism>
<dbReference type="InterPro" id="IPR001507">
    <property type="entry name" value="ZP_dom"/>
</dbReference>